<protein>
    <submittedName>
        <fullName evidence="7">Di-heme oxidoredictase family protein</fullName>
    </submittedName>
</protein>
<name>A0ABW4K4L7_9HYPH</name>
<dbReference type="SUPFAM" id="SSF46626">
    <property type="entry name" value="Cytochrome c"/>
    <property type="match status" value="1"/>
</dbReference>
<evidence type="ECO:0000256" key="1">
    <source>
        <dbReference type="ARBA" id="ARBA00022617"/>
    </source>
</evidence>
<feature type="signal peptide" evidence="5">
    <location>
        <begin position="1"/>
        <end position="19"/>
    </location>
</feature>
<feature type="domain" description="Cytochrome c" evidence="6">
    <location>
        <begin position="23"/>
        <end position="275"/>
    </location>
</feature>
<evidence type="ECO:0000256" key="5">
    <source>
        <dbReference type="SAM" id="SignalP"/>
    </source>
</evidence>
<dbReference type="RefSeq" id="WP_378797037.1">
    <property type="nucleotide sequence ID" value="NZ_JBHUER010000002.1"/>
</dbReference>
<dbReference type="Gene3D" id="1.10.760.10">
    <property type="entry name" value="Cytochrome c-like domain"/>
    <property type="match status" value="1"/>
</dbReference>
<dbReference type="InterPro" id="IPR009056">
    <property type="entry name" value="Cyt_c-like_dom"/>
</dbReference>
<proteinExistence type="predicted"/>
<dbReference type="PROSITE" id="PS51007">
    <property type="entry name" value="CYTC"/>
    <property type="match status" value="2"/>
</dbReference>
<dbReference type="InterPro" id="IPR036909">
    <property type="entry name" value="Cyt_c-like_dom_sf"/>
</dbReference>
<dbReference type="EMBL" id="JBHUER010000002">
    <property type="protein sequence ID" value="MFD1702051.1"/>
    <property type="molecule type" value="Genomic_DNA"/>
</dbReference>
<dbReference type="PANTHER" id="PTHR30600">
    <property type="entry name" value="CYTOCHROME C PEROXIDASE-RELATED"/>
    <property type="match status" value="1"/>
</dbReference>
<evidence type="ECO:0000256" key="4">
    <source>
        <dbReference type="PROSITE-ProRule" id="PRU00433"/>
    </source>
</evidence>
<keyword evidence="1 4" id="KW-0349">Heme</keyword>
<evidence type="ECO:0000256" key="2">
    <source>
        <dbReference type="ARBA" id="ARBA00022723"/>
    </source>
</evidence>
<dbReference type="InterPro" id="IPR051395">
    <property type="entry name" value="Cytochrome_c_Peroxidase/MauG"/>
</dbReference>
<gene>
    <name evidence="7" type="ORF">ACFSCV_03445</name>
</gene>
<feature type="chain" id="PRO_5047148071" evidence="5">
    <location>
        <begin position="20"/>
        <end position="403"/>
    </location>
</feature>
<keyword evidence="8" id="KW-1185">Reference proteome</keyword>
<comment type="caution">
    <text evidence="7">The sequence shown here is derived from an EMBL/GenBank/DDBJ whole genome shotgun (WGS) entry which is preliminary data.</text>
</comment>
<sequence>MRLAIALAAIMLAPDAGSAADRLDVAVGKAVFERLWVQAPASTTNADGLGPLFAARSCASCHSVGAGRARFRLGRDDPAAHPGLVIRFGTADGAPDPVYGAELQPKGVGDVAGEGVAAVSFAPGAGALAKPEWRVDGLGYGALGEGVAMSARVAPSLAGLGLLEHVPVDAVLALAAEQAAGEDGVSGRPHWVGTADGRRLGRFGWKAAEPTLAAQAAAAFALDLGLSTPARPSPGGDCTAAQTTCRAAPAGAPEGGHEVADPLLASLVAFLESRPQPPAPASGPRGAAAFAKAGCGACHAPSLPLDGGGAVSAYTDLLLHDMGPGLDDGVGEGAARSAEWRTAPLWGLSRALDAGAGLLHDARARNVDEAVRWHGGEAAAARARYDALPERERAALIAFVNGL</sequence>
<dbReference type="InterPro" id="IPR010538">
    <property type="entry name" value="DHOR"/>
</dbReference>
<accession>A0ABW4K4L7</accession>
<organism evidence="7 8">
    <name type="scientific">Methylopila henanensis</name>
    <dbReference type="NCBI Taxonomy" id="873516"/>
    <lineage>
        <taxon>Bacteria</taxon>
        <taxon>Pseudomonadati</taxon>
        <taxon>Pseudomonadota</taxon>
        <taxon>Alphaproteobacteria</taxon>
        <taxon>Hyphomicrobiales</taxon>
        <taxon>Methylopilaceae</taxon>
        <taxon>Methylopila</taxon>
    </lineage>
</organism>
<evidence type="ECO:0000256" key="3">
    <source>
        <dbReference type="ARBA" id="ARBA00023004"/>
    </source>
</evidence>
<reference evidence="8" key="1">
    <citation type="journal article" date="2019" name="Int. J. Syst. Evol. Microbiol.">
        <title>The Global Catalogue of Microorganisms (GCM) 10K type strain sequencing project: providing services to taxonomists for standard genome sequencing and annotation.</title>
        <authorList>
            <consortium name="The Broad Institute Genomics Platform"/>
            <consortium name="The Broad Institute Genome Sequencing Center for Infectious Disease"/>
            <person name="Wu L."/>
            <person name="Ma J."/>
        </authorList>
    </citation>
    <scope>NUCLEOTIDE SEQUENCE [LARGE SCALE GENOMIC DNA]</scope>
    <source>
        <strain evidence="8">KCTC 23707</strain>
    </source>
</reference>
<dbReference type="Proteomes" id="UP001597308">
    <property type="component" value="Unassembled WGS sequence"/>
</dbReference>
<keyword evidence="3 4" id="KW-0408">Iron</keyword>
<dbReference type="PANTHER" id="PTHR30600:SF4">
    <property type="entry name" value="CYTOCHROME C DOMAIN-CONTAINING PROTEIN"/>
    <property type="match status" value="1"/>
</dbReference>
<keyword evidence="5" id="KW-0732">Signal</keyword>
<dbReference type="Pfam" id="PF06537">
    <property type="entry name" value="DHOR"/>
    <property type="match status" value="1"/>
</dbReference>
<keyword evidence="2 4" id="KW-0479">Metal-binding</keyword>
<feature type="domain" description="Cytochrome c" evidence="6">
    <location>
        <begin position="281"/>
        <end position="403"/>
    </location>
</feature>
<evidence type="ECO:0000259" key="6">
    <source>
        <dbReference type="PROSITE" id="PS51007"/>
    </source>
</evidence>
<evidence type="ECO:0000313" key="7">
    <source>
        <dbReference type="EMBL" id="MFD1702051.1"/>
    </source>
</evidence>
<evidence type="ECO:0000313" key="8">
    <source>
        <dbReference type="Proteomes" id="UP001597308"/>
    </source>
</evidence>